<dbReference type="Proteomes" id="UP000054408">
    <property type="component" value="Unassembled WGS sequence"/>
</dbReference>
<gene>
    <name evidence="4" type="ORF">AMSG_12319</name>
</gene>
<keyword evidence="5" id="KW-1185">Reference proteome</keyword>
<dbReference type="Pfam" id="PF01987">
    <property type="entry name" value="AIM24"/>
    <property type="match status" value="1"/>
</dbReference>
<dbReference type="InterPro" id="IPR002110">
    <property type="entry name" value="Ankyrin_rpt"/>
</dbReference>
<dbReference type="Gene3D" id="1.25.40.20">
    <property type="entry name" value="Ankyrin repeat-containing domain"/>
    <property type="match status" value="2"/>
</dbReference>
<protein>
    <submittedName>
        <fullName evidence="4">Uncharacterized protein</fullName>
    </submittedName>
</protein>
<keyword evidence="1" id="KW-0677">Repeat</keyword>
<keyword evidence="2" id="KW-0040">ANK repeat</keyword>
<dbReference type="EMBL" id="GL349489">
    <property type="protein sequence ID" value="KNC54370.1"/>
    <property type="molecule type" value="Genomic_DNA"/>
</dbReference>
<dbReference type="CDD" id="cd09917">
    <property type="entry name" value="F-box_SF"/>
    <property type="match status" value="1"/>
</dbReference>
<dbReference type="InterPro" id="IPR036770">
    <property type="entry name" value="Ankyrin_rpt-contain_sf"/>
</dbReference>
<dbReference type="Gene3D" id="3.60.160.10">
    <property type="entry name" value="Mitochondrial biogenesis AIM24"/>
    <property type="match status" value="1"/>
</dbReference>
<dbReference type="Pfam" id="PF12796">
    <property type="entry name" value="Ank_2"/>
    <property type="match status" value="1"/>
</dbReference>
<dbReference type="InterPro" id="IPR016031">
    <property type="entry name" value="Trp_RNA-bd_attenuator-like_dom"/>
</dbReference>
<proteinExistence type="predicted"/>
<evidence type="ECO:0000256" key="2">
    <source>
        <dbReference type="ARBA" id="ARBA00023043"/>
    </source>
</evidence>
<dbReference type="PANTHER" id="PTHR24198:SF165">
    <property type="entry name" value="ANKYRIN REPEAT-CONTAINING PROTEIN-RELATED"/>
    <property type="match status" value="1"/>
</dbReference>
<dbReference type="InterPro" id="IPR002838">
    <property type="entry name" value="AIM24"/>
</dbReference>
<dbReference type="eggNOG" id="ENOG502S15J">
    <property type="taxonomic scope" value="Eukaryota"/>
</dbReference>
<feature type="region of interest" description="Disordered" evidence="3">
    <location>
        <begin position="674"/>
        <end position="729"/>
    </location>
</feature>
<accession>A0A0L0DQ26</accession>
<evidence type="ECO:0000313" key="4">
    <source>
        <dbReference type="EMBL" id="KNC54370.1"/>
    </source>
</evidence>
<dbReference type="SUPFAM" id="SSF51219">
    <property type="entry name" value="TRAP-like"/>
    <property type="match status" value="1"/>
</dbReference>
<reference evidence="4 5" key="1">
    <citation type="submission" date="2010-05" db="EMBL/GenBank/DDBJ databases">
        <title>The Genome Sequence of Thecamonas trahens ATCC 50062.</title>
        <authorList>
            <consortium name="The Broad Institute Genome Sequencing Platform"/>
            <person name="Russ C."/>
            <person name="Cuomo C."/>
            <person name="Shea T."/>
            <person name="Young S.K."/>
            <person name="Zeng Q."/>
            <person name="Koehrsen M."/>
            <person name="Haas B."/>
            <person name="Borodovsky M."/>
            <person name="Guigo R."/>
            <person name="Alvarado L."/>
            <person name="Berlin A."/>
            <person name="Bochicchio J."/>
            <person name="Borenstein D."/>
            <person name="Chapman S."/>
            <person name="Chen Z."/>
            <person name="Freedman E."/>
            <person name="Gellesch M."/>
            <person name="Goldberg J."/>
            <person name="Griggs A."/>
            <person name="Gujja S."/>
            <person name="Heilman E."/>
            <person name="Heiman D."/>
            <person name="Hepburn T."/>
            <person name="Howarth C."/>
            <person name="Jen D."/>
            <person name="Larson L."/>
            <person name="Mehta T."/>
            <person name="Park D."/>
            <person name="Pearson M."/>
            <person name="Roberts A."/>
            <person name="Saif S."/>
            <person name="Shenoy N."/>
            <person name="Sisk P."/>
            <person name="Stolte C."/>
            <person name="Sykes S."/>
            <person name="Thomson T."/>
            <person name="Walk T."/>
            <person name="White J."/>
            <person name="Yandava C."/>
            <person name="Burger G."/>
            <person name="Gray M.W."/>
            <person name="Holland P.W.H."/>
            <person name="King N."/>
            <person name="Lang F.B.F."/>
            <person name="Roger A.J."/>
            <person name="Ruiz-Trillo I."/>
            <person name="Lander E."/>
            <person name="Nusbaum C."/>
        </authorList>
    </citation>
    <scope>NUCLEOTIDE SEQUENCE [LARGE SCALE GENOMIC DNA]</scope>
    <source>
        <strain evidence="4 5">ATCC 50062</strain>
    </source>
</reference>
<feature type="compositionally biased region" description="Low complexity" evidence="3">
    <location>
        <begin position="675"/>
        <end position="701"/>
    </location>
</feature>
<dbReference type="GeneID" id="25570233"/>
<evidence type="ECO:0000256" key="1">
    <source>
        <dbReference type="ARBA" id="ARBA00022737"/>
    </source>
</evidence>
<dbReference type="OrthoDB" id="20872at2759"/>
<dbReference type="PANTHER" id="PTHR24198">
    <property type="entry name" value="ANKYRIN REPEAT AND PROTEIN KINASE DOMAIN-CONTAINING PROTEIN"/>
    <property type="match status" value="1"/>
</dbReference>
<dbReference type="SUPFAM" id="SSF48403">
    <property type="entry name" value="Ankyrin repeat"/>
    <property type="match status" value="1"/>
</dbReference>
<sequence length="729" mass="73009">MAAQGSLLVALPDELVHVIAYGTRVLDARDIVALAASCRAMRRVLLGDPLSAAAAHATAGLVACVRHRLWAGARRALATRALHAPPVVPDLVLAVLDNGEPESPAWAALVCALAAAGASAGPCRVRPQLERLTLLGTMPMAALVLSYGVLALGRQLAASSGQAVRNACLVVACARGDAELVAELRSGADGGPPASVSAYEQGALRAASMCGHTHIVATLLADADVDPTEKGSMAMRLAALGGHGTVVALLVQDGRADPGVHNNYPVTVASGKGCSEAVAALIADPRVDPSVRSNRALRSAARYGHASVVALLLQHPSVDPSAYNCDAYRAAVEAGHDDVAHLLQQAGASATGAVLCGAAGAVRRVSLATREATGAAAGKAEGGRARRTSPAGTAFADLDFNHLPVGGPAEHAAAAVAASEASFTVRSAGLGSLLQVSVAAGGHVLAAPGSVVAHSPEASAALRMTTTEQGVGAAVSRVLAGAPLVVSGIAAAPDAPADALVAPAALSDIALLELDGFARYCMAPGAFLASTEGVRLGPWTGLARAGRVRLAHASGRGLVAVAGQGGLVSLKLAPGESYVVRASRLVAWDDRIALRRQVTPDDDETAAALGGGDDDAPPSWQAKAMAMVRRTISGVRDIGWVRVQGEGEVVLSSRAEPRFGWAFSRSPQAAAMPLPASESSTASSAAAPVASATASGDGAAEAAEEKPKTRFGGVLGKKADAAAGGPPSE</sequence>
<organism evidence="4 5">
    <name type="scientific">Thecamonas trahens ATCC 50062</name>
    <dbReference type="NCBI Taxonomy" id="461836"/>
    <lineage>
        <taxon>Eukaryota</taxon>
        <taxon>Apusozoa</taxon>
        <taxon>Apusomonadida</taxon>
        <taxon>Apusomonadidae</taxon>
        <taxon>Thecamonas</taxon>
    </lineage>
</organism>
<feature type="region of interest" description="Disordered" evidence="3">
    <location>
        <begin position="599"/>
        <end position="619"/>
    </location>
</feature>
<dbReference type="InterPro" id="IPR036983">
    <property type="entry name" value="AIM24_sf"/>
</dbReference>
<evidence type="ECO:0000313" key="5">
    <source>
        <dbReference type="Proteomes" id="UP000054408"/>
    </source>
</evidence>
<dbReference type="STRING" id="461836.A0A0L0DQ26"/>
<evidence type="ECO:0000256" key="3">
    <source>
        <dbReference type="SAM" id="MobiDB-lite"/>
    </source>
</evidence>
<dbReference type="AlphaFoldDB" id="A0A0L0DQ26"/>
<dbReference type="SMART" id="SM00248">
    <property type="entry name" value="ANK"/>
    <property type="match status" value="4"/>
</dbReference>
<dbReference type="RefSeq" id="XP_013753736.1">
    <property type="nucleotide sequence ID" value="XM_013898282.1"/>
</dbReference>
<name>A0A0L0DQ26_THETB</name>